<evidence type="ECO:0000259" key="3">
    <source>
        <dbReference type="PROSITE" id="PS50994"/>
    </source>
</evidence>
<dbReference type="SUPFAM" id="SSF53098">
    <property type="entry name" value="Ribonuclease H-like"/>
    <property type="match status" value="1"/>
</dbReference>
<evidence type="ECO:0000256" key="2">
    <source>
        <dbReference type="SAM" id="MobiDB-lite"/>
    </source>
</evidence>
<evidence type="ECO:0000256" key="1">
    <source>
        <dbReference type="ARBA" id="ARBA00012493"/>
    </source>
</evidence>
<dbReference type="EC" id="2.7.7.49" evidence="1"/>
<dbReference type="PROSITE" id="PS50994">
    <property type="entry name" value="INTEGRASE"/>
    <property type="match status" value="1"/>
</dbReference>
<feature type="region of interest" description="Disordered" evidence="2">
    <location>
        <begin position="482"/>
        <end position="517"/>
    </location>
</feature>
<dbReference type="Pfam" id="PF17921">
    <property type="entry name" value="Integrase_H2C2"/>
    <property type="match status" value="1"/>
</dbReference>
<dbReference type="InterPro" id="IPR036397">
    <property type="entry name" value="RNaseH_sf"/>
</dbReference>
<evidence type="ECO:0000313" key="5">
    <source>
        <dbReference type="Proteomes" id="UP000069940"/>
    </source>
</evidence>
<dbReference type="InterPro" id="IPR012337">
    <property type="entry name" value="RNaseH-like_sf"/>
</dbReference>
<keyword evidence="5" id="KW-1185">Reference proteome</keyword>
<dbReference type="EnsemblMetazoa" id="AALFPA23_016669.R24324">
    <property type="protein sequence ID" value="AALFPA23_016669.P24324"/>
    <property type="gene ID" value="AALFPA23_016669"/>
</dbReference>
<sequence length="517" mass="58698">MAVEHFSYFLLGRKFTLRTDAKGVAFIFNRSRENSKRALTRADGWALRLSPYSYVVEYVKGDDNIADPSSRLYQGEDEPFDEESSPWEVAHIEANAIGFITDSEVKEYTKKDDTLHEVAEALNSGEWPKNLGRFQAVSDNLLMKDGMLTKLGCVVIPDQLRHKTLDVAHSGHPSTAKFKSILRERVWWPGIAKDAVEWVKACETCALNGRPEKPTPMRRKFAPKTVWETIALDFNGPYARFGGISILVIIDYRSRYAIARPVRSTSFGNTKKILDDVFNKEGFPEAIKSDNGPPFNGEEYRNYCNIRGIQTVFSTPFFPQQNGLVENFMKVVNKAMSTALARGCDFHEELQAAVNAHNSAAHTVTRLPPEEVMYGRRIRRGLPLLNRGRVDIDDRLLDMRDSESKLYSKTLADERRGAKPCGVHPGDEVILERQAKSKGDTRFDKKRYTVIEEHNGSLLLNDDDGHQVRRHVTQAKKVHNWRNSNDAEPSEETVTSRPSRSKKVPGYLSDYVQQLDE</sequence>
<dbReference type="RefSeq" id="XP_062713744.1">
    <property type="nucleotide sequence ID" value="XM_062857760.1"/>
</dbReference>
<feature type="domain" description="Integrase catalytic" evidence="3">
    <location>
        <begin position="219"/>
        <end position="377"/>
    </location>
</feature>
<dbReference type="Gene3D" id="3.30.420.10">
    <property type="entry name" value="Ribonuclease H-like superfamily/Ribonuclease H"/>
    <property type="match status" value="1"/>
</dbReference>
<evidence type="ECO:0000313" key="4">
    <source>
        <dbReference type="EnsemblMetazoa" id="AALFPA23_016669.P24324"/>
    </source>
</evidence>
<name>A0ABM1ZAP8_AEDAL</name>
<dbReference type="PANTHER" id="PTHR37984">
    <property type="entry name" value="PROTEIN CBG26694"/>
    <property type="match status" value="1"/>
</dbReference>
<proteinExistence type="predicted"/>
<dbReference type="PANTHER" id="PTHR37984:SF11">
    <property type="entry name" value="INTEGRASE CATALYTIC DOMAIN-CONTAINING PROTEIN"/>
    <property type="match status" value="1"/>
</dbReference>
<dbReference type="Pfam" id="PF00665">
    <property type="entry name" value="rve"/>
    <property type="match status" value="1"/>
</dbReference>
<dbReference type="InterPro" id="IPR041588">
    <property type="entry name" value="Integrase_H2C2"/>
</dbReference>
<reference evidence="4" key="2">
    <citation type="submission" date="2025-05" db="UniProtKB">
        <authorList>
            <consortium name="EnsemblMetazoa"/>
        </authorList>
    </citation>
    <scope>IDENTIFICATION</scope>
    <source>
        <strain evidence="4">Foshan</strain>
    </source>
</reference>
<feature type="compositionally biased region" description="Polar residues" evidence="2">
    <location>
        <begin position="482"/>
        <end position="498"/>
    </location>
</feature>
<reference evidence="5" key="1">
    <citation type="journal article" date="2015" name="Proc. Natl. Acad. Sci. U.S.A.">
        <title>Genome sequence of the Asian Tiger mosquito, Aedes albopictus, reveals insights into its biology, genetics, and evolution.</title>
        <authorList>
            <person name="Chen X.G."/>
            <person name="Jiang X."/>
            <person name="Gu J."/>
            <person name="Xu M."/>
            <person name="Wu Y."/>
            <person name="Deng Y."/>
            <person name="Zhang C."/>
            <person name="Bonizzoni M."/>
            <person name="Dermauw W."/>
            <person name="Vontas J."/>
            <person name="Armbruster P."/>
            <person name="Huang X."/>
            <person name="Yang Y."/>
            <person name="Zhang H."/>
            <person name="He W."/>
            <person name="Peng H."/>
            <person name="Liu Y."/>
            <person name="Wu K."/>
            <person name="Chen J."/>
            <person name="Lirakis M."/>
            <person name="Topalis P."/>
            <person name="Van Leeuwen T."/>
            <person name="Hall A.B."/>
            <person name="Jiang X."/>
            <person name="Thorpe C."/>
            <person name="Mueller R.L."/>
            <person name="Sun C."/>
            <person name="Waterhouse R.M."/>
            <person name="Yan G."/>
            <person name="Tu Z.J."/>
            <person name="Fang X."/>
            <person name="James A.A."/>
        </authorList>
    </citation>
    <scope>NUCLEOTIDE SEQUENCE [LARGE SCALE GENOMIC DNA]</scope>
    <source>
        <strain evidence="5">Foshan</strain>
    </source>
</reference>
<organism evidence="4 5">
    <name type="scientific">Aedes albopictus</name>
    <name type="common">Asian tiger mosquito</name>
    <name type="synonym">Stegomyia albopicta</name>
    <dbReference type="NCBI Taxonomy" id="7160"/>
    <lineage>
        <taxon>Eukaryota</taxon>
        <taxon>Metazoa</taxon>
        <taxon>Ecdysozoa</taxon>
        <taxon>Arthropoda</taxon>
        <taxon>Hexapoda</taxon>
        <taxon>Insecta</taxon>
        <taxon>Pterygota</taxon>
        <taxon>Neoptera</taxon>
        <taxon>Endopterygota</taxon>
        <taxon>Diptera</taxon>
        <taxon>Nematocera</taxon>
        <taxon>Culicoidea</taxon>
        <taxon>Culicidae</taxon>
        <taxon>Culicinae</taxon>
        <taxon>Aedini</taxon>
        <taxon>Aedes</taxon>
        <taxon>Stegomyia</taxon>
    </lineage>
</organism>
<dbReference type="GeneID" id="134290594"/>
<dbReference type="InterPro" id="IPR050951">
    <property type="entry name" value="Retrovirus_Pol_polyprotein"/>
</dbReference>
<accession>A0ABM1ZAP8</accession>
<dbReference type="Proteomes" id="UP000069940">
    <property type="component" value="Unassembled WGS sequence"/>
</dbReference>
<dbReference type="InterPro" id="IPR001584">
    <property type="entry name" value="Integrase_cat-core"/>
</dbReference>
<protein>
    <recommendedName>
        <fullName evidence="1">RNA-directed DNA polymerase</fullName>
        <ecNumber evidence="1">2.7.7.49</ecNumber>
    </recommendedName>
</protein>
<dbReference type="Gene3D" id="1.10.340.70">
    <property type="match status" value="1"/>
</dbReference>